<evidence type="ECO:0008006" key="6">
    <source>
        <dbReference type="Google" id="ProtNLM"/>
    </source>
</evidence>
<dbReference type="AlphaFoldDB" id="A0A9N9Q135"/>
<sequence>MPFFDRNSFIIFIIMSLTTSLAAAMVAPTLTTTFMPSNTACIENHLTMLENREWEIWMNEVLPVPGTTMTDCYPTQYIKSRLELAGGVTQGAFQALVCPQSYSSLAAYTSNYIACCPNGYQFTPPKTTIFSDRPAFGGTCYTPITMGTPVIVTAYGSSGVTATSIFSAPDIHAAAYASPYEGFAYGVAQVPSITAAPSATTGIAAPTSTSGASGGLVGQTHTVIAGAGPTFIPSSVNAQVGDKVVFAFSSGNHTITQSSFEKPCEKLPNGFDSDYIGNSATEFSLAVNVSTAQFFYSKQSSDCKEGMLFALNPTSSQSESAFRALAISQTGSTSSRMSPGVIAGIVIASIAGVGILGLLALLHLRRRKQHPPGVAEKLEDGSSRSESTSPNSGNGNSGFRNEVALNNINEAEGSLGSPKAAELYDMQLPTELAGCSAVEMSAENATHHEANMSEKDGAQHSMRDDSPTKSVGTHQTWGYEPTGNERAEIMSPESNPRYSQRPWGAGTSTTVSSPEEEETRQNLSSPNDRSLRANGWR</sequence>
<feature type="compositionally biased region" description="Low complexity" evidence="1">
    <location>
        <begin position="385"/>
        <end position="398"/>
    </location>
</feature>
<dbReference type="Gene3D" id="2.60.40.420">
    <property type="entry name" value="Cupredoxins - blue copper proteins"/>
    <property type="match status" value="1"/>
</dbReference>
<proteinExistence type="predicted"/>
<evidence type="ECO:0000256" key="3">
    <source>
        <dbReference type="SAM" id="SignalP"/>
    </source>
</evidence>
<feature type="region of interest" description="Disordered" evidence="1">
    <location>
        <begin position="452"/>
        <end position="537"/>
    </location>
</feature>
<feature type="signal peptide" evidence="3">
    <location>
        <begin position="1"/>
        <end position="23"/>
    </location>
</feature>
<dbReference type="EMBL" id="CAJVRM010000003">
    <property type="protein sequence ID" value="CAG8970952.1"/>
    <property type="molecule type" value="Genomic_DNA"/>
</dbReference>
<dbReference type="SUPFAM" id="SSF49503">
    <property type="entry name" value="Cupredoxins"/>
    <property type="match status" value="1"/>
</dbReference>
<dbReference type="InterPro" id="IPR008972">
    <property type="entry name" value="Cupredoxin"/>
</dbReference>
<keyword evidence="2" id="KW-0472">Membrane</keyword>
<dbReference type="Proteomes" id="UP000701801">
    <property type="component" value="Unassembled WGS sequence"/>
</dbReference>
<accession>A0A9N9Q135</accession>
<feature type="chain" id="PRO_5040391001" description="Extracellular serine-rich protein" evidence="3">
    <location>
        <begin position="24"/>
        <end position="537"/>
    </location>
</feature>
<evidence type="ECO:0000313" key="4">
    <source>
        <dbReference type="EMBL" id="CAG8970952.1"/>
    </source>
</evidence>
<reference evidence="4" key="1">
    <citation type="submission" date="2021-07" db="EMBL/GenBank/DDBJ databases">
        <authorList>
            <person name="Durling M."/>
        </authorList>
    </citation>
    <scope>NUCLEOTIDE SEQUENCE</scope>
</reference>
<keyword evidence="5" id="KW-1185">Reference proteome</keyword>
<keyword evidence="2" id="KW-1133">Transmembrane helix</keyword>
<organism evidence="4 5">
    <name type="scientific">Hymenoscyphus albidus</name>
    <dbReference type="NCBI Taxonomy" id="595503"/>
    <lineage>
        <taxon>Eukaryota</taxon>
        <taxon>Fungi</taxon>
        <taxon>Dikarya</taxon>
        <taxon>Ascomycota</taxon>
        <taxon>Pezizomycotina</taxon>
        <taxon>Leotiomycetes</taxon>
        <taxon>Helotiales</taxon>
        <taxon>Helotiaceae</taxon>
        <taxon>Hymenoscyphus</taxon>
    </lineage>
</organism>
<dbReference type="PANTHER" id="PTHR34883:SF4">
    <property type="entry name" value="CUPREDOXIN"/>
    <property type="match status" value="1"/>
</dbReference>
<feature type="region of interest" description="Disordered" evidence="1">
    <location>
        <begin position="371"/>
        <end position="401"/>
    </location>
</feature>
<evidence type="ECO:0000313" key="5">
    <source>
        <dbReference type="Proteomes" id="UP000701801"/>
    </source>
</evidence>
<feature type="transmembrane region" description="Helical" evidence="2">
    <location>
        <begin position="341"/>
        <end position="362"/>
    </location>
</feature>
<keyword evidence="2" id="KW-0812">Transmembrane</keyword>
<protein>
    <recommendedName>
        <fullName evidence="6">Extracellular serine-rich protein</fullName>
    </recommendedName>
</protein>
<dbReference type="InterPro" id="IPR052953">
    <property type="entry name" value="Ser-rich/MCO-related"/>
</dbReference>
<comment type="caution">
    <text evidence="4">The sequence shown here is derived from an EMBL/GenBank/DDBJ whole genome shotgun (WGS) entry which is preliminary data.</text>
</comment>
<keyword evidence="3" id="KW-0732">Signal</keyword>
<evidence type="ECO:0000256" key="2">
    <source>
        <dbReference type="SAM" id="Phobius"/>
    </source>
</evidence>
<dbReference type="PANTHER" id="PTHR34883">
    <property type="entry name" value="SERINE-RICH PROTEIN, PUTATIVE-RELATED-RELATED"/>
    <property type="match status" value="1"/>
</dbReference>
<gene>
    <name evidence="4" type="ORF">HYALB_00000933</name>
</gene>
<evidence type="ECO:0000256" key="1">
    <source>
        <dbReference type="SAM" id="MobiDB-lite"/>
    </source>
</evidence>
<name>A0A9N9Q135_9HELO</name>
<dbReference type="OrthoDB" id="5985073at2759"/>
<feature type="compositionally biased region" description="Basic and acidic residues" evidence="1">
    <location>
        <begin position="452"/>
        <end position="467"/>
    </location>
</feature>